<dbReference type="PROSITE" id="PS00455">
    <property type="entry name" value="AMP_BINDING"/>
    <property type="match status" value="1"/>
</dbReference>
<dbReference type="PANTHER" id="PTHR45527:SF1">
    <property type="entry name" value="FATTY ACID SYNTHASE"/>
    <property type="match status" value="1"/>
</dbReference>
<feature type="domain" description="Carrier" evidence="2">
    <location>
        <begin position="498"/>
        <end position="573"/>
    </location>
</feature>
<gene>
    <name evidence="3" type="ORF">GC106_86340</name>
</gene>
<dbReference type="SUPFAM" id="SSF47336">
    <property type="entry name" value="ACP-like"/>
    <property type="match status" value="1"/>
</dbReference>
<sequence length="993" mass="106924">MTFVSLFEQQVARTPDAVAVEFHGVNVTYAELNAKANKLAHHLIDRGVRRGALVGLVLPRSADLVVAALAVMKSGGAYLPIDPAYPRDRVSYILRDAQPAVVITTAETHSGSSGGNEIFLDQPVAGPGHAPAVEPGAADAAYVIYTSGSTGNPKGVVVPHGALENFLLAMRAEFGPGPGDKLLAVTTIAFDIAGLELYLPLITGATVVMASSADVHDPEALVRMVGDFGVTMLQATPALWQMVLDTGNSAVFRDVLMLVGGEALPPSLAAVMRDTSRRVANMYGPTETTIWSTREWVREGTDTASIGHAIRNTQLYVLGDRLEPVPDGSEGELYIAGDGLAQGYFTRPGLTAGRFVANPFGPPGSRLYRTGDLVRRAAGGELVFLGRTDHQIKIRGFRVELGEIESVLADVPSIGRAVVVARQITERDKRLVAYMTANPGSELPTARQLTRFCRRRLPDYMVPSAFISVERFPMTSNGKLDRNALPEPLWGAEAGGRAPRTALEEALCRVFAELLHVEKVSIDDSFFDRGGHSVLGAQLVGRIRAEFGLRISMTDLLADPTVAGVATMPVAADHAPVRPDTAEAARQRLDEWREIHEDHYAHPAEADLSEDFSVWKSSYDGKPIPVEEMREWRDATVRRIRALRPRRILEIGVGNGLLLSELAGEVEAYWGTDFSAGIIGRLTQWVAERPGLNGEVTLLPRDAADFSGIPAGYFDVIVLNSVVQYFPSAAYCLDVFDQAAAALTDDGALFVGDVRNRRLLECFHAGVAAARSTDVDRSVALERELLVDPAFFTEYAQSGRGLRSARIQLKRGHARNELTRYRYDVVLSKTPNRADDIEVPETRWGADFAGAAELLRWAEAGTVRCFWAVGIPNARLAPDLAAAGSPPTAGLEPEDVVRAGEAAGYRVRVQWSQAAEHFNAYFEQGPLTGTDDGPSAPPSATHTKAGLAEYFTSPTADDRGGRPAGTLRRHLTAAGSGPPRDLATVDSITGGKP</sequence>
<dbReference type="InterPro" id="IPR013217">
    <property type="entry name" value="Methyltransf_12"/>
</dbReference>
<dbReference type="CDD" id="cd12116">
    <property type="entry name" value="A_NRPS_Ta1_like"/>
    <property type="match status" value="1"/>
</dbReference>
<organism evidence="3 4">
    <name type="scientific">Kibdelosporangium persicum</name>
    <dbReference type="NCBI Taxonomy" id="2698649"/>
    <lineage>
        <taxon>Bacteria</taxon>
        <taxon>Bacillati</taxon>
        <taxon>Actinomycetota</taxon>
        <taxon>Actinomycetes</taxon>
        <taxon>Pseudonocardiales</taxon>
        <taxon>Pseudonocardiaceae</taxon>
        <taxon>Kibdelosporangium</taxon>
    </lineage>
</organism>
<dbReference type="Pfam" id="PF00550">
    <property type="entry name" value="PP-binding"/>
    <property type="match status" value="1"/>
</dbReference>
<dbReference type="InterPro" id="IPR029063">
    <property type="entry name" value="SAM-dependent_MTases_sf"/>
</dbReference>
<accession>A0ABX2FJQ2</accession>
<dbReference type="RefSeq" id="WP_173142550.1">
    <property type="nucleotide sequence ID" value="NZ_CBCSGW010000087.1"/>
</dbReference>
<dbReference type="PROSITE" id="PS50075">
    <property type="entry name" value="CARRIER"/>
    <property type="match status" value="1"/>
</dbReference>
<evidence type="ECO:0000313" key="4">
    <source>
        <dbReference type="Proteomes" id="UP000763557"/>
    </source>
</evidence>
<dbReference type="InterPro" id="IPR020845">
    <property type="entry name" value="AMP-binding_CS"/>
</dbReference>
<dbReference type="Pfam" id="PF00501">
    <property type="entry name" value="AMP-binding"/>
    <property type="match status" value="1"/>
</dbReference>
<dbReference type="PANTHER" id="PTHR45527">
    <property type="entry name" value="NONRIBOSOMAL PEPTIDE SYNTHETASE"/>
    <property type="match status" value="1"/>
</dbReference>
<keyword evidence="4" id="KW-1185">Reference proteome</keyword>
<dbReference type="Pfam" id="PF08242">
    <property type="entry name" value="Methyltransf_12"/>
    <property type="match status" value="1"/>
</dbReference>
<dbReference type="InterPro" id="IPR009081">
    <property type="entry name" value="PP-bd_ACP"/>
</dbReference>
<evidence type="ECO:0000256" key="1">
    <source>
        <dbReference type="SAM" id="MobiDB-lite"/>
    </source>
</evidence>
<dbReference type="EMBL" id="JAAATY010000061">
    <property type="protein sequence ID" value="NRN71354.1"/>
    <property type="molecule type" value="Genomic_DNA"/>
</dbReference>
<feature type="region of interest" description="Disordered" evidence="1">
    <location>
        <begin position="924"/>
        <end position="993"/>
    </location>
</feature>
<proteinExistence type="predicted"/>
<dbReference type="Gene3D" id="3.30.300.30">
    <property type="match status" value="1"/>
</dbReference>
<dbReference type="InterPro" id="IPR025110">
    <property type="entry name" value="AMP-bd_C"/>
</dbReference>
<dbReference type="Gene3D" id="3.40.50.1820">
    <property type="entry name" value="alpha/beta hydrolase"/>
    <property type="match status" value="1"/>
</dbReference>
<dbReference type="InterPro" id="IPR010071">
    <property type="entry name" value="AA_adenyl_dom"/>
</dbReference>
<dbReference type="InterPro" id="IPR036736">
    <property type="entry name" value="ACP-like_sf"/>
</dbReference>
<dbReference type="Gene3D" id="2.30.38.10">
    <property type="entry name" value="Luciferase, Domain 3"/>
    <property type="match status" value="1"/>
</dbReference>
<evidence type="ECO:0000313" key="3">
    <source>
        <dbReference type="EMBL" id="NRN71354.1"/>
    </source>
</evidence>
<comment type="caution">
    <text evidence="3">The sequence shown here is derived from an EMBL/GenBank/DDBJ whole genome shotgun (WGS) entry which is preliminary data.</text>
</comment>
<evidence type="ECO:0000259" key="2">
    <source>
        <dbReference type="PROSITE" id="PS50075"/>
    </source>
</evidence>
<dbReference type="InterPro" id="IPR000873">
    <property type="entry name" value="AMP-dep_synth/lig_dom"/>
</dbReference>
<dbReference type="SUPFAM" id="SSF53335">
    <property type="entry name" value="S-adenosyl-L-methionine-dependent methyltransferases"/>
    <property type="match status" value="1"/>
</dbReference>
<dbReference type="NCBIfam" id="TIGR01733">
    <property type="entry name" value="AA-adenyl-dom"/>
    <property type="match status" value="1"/>
</dbReference>
<dbReference type="Proteomes" id="UP000763557">
    <property type="component" value="Unassembled WGS sequence"/>
</dbReference>
<dbReference type="Gene3D" id="3.40.50.150">
    <property type="entry name" value="Vaccinia Virus protein VP39"/>
    <property type="match status" value="1"/>
</dbReference>
<dbReference type="Pfam" id="PF13193">
    <property type="entry name" value="AMP-binding_C"/>
    <property type="match status" value="1"/>
</dbReference>
<protein>
    <recommendedName>
        <fullName evidence="2">Carrier domain-containing protein</fullName>
    </recommendedName>
</protein>
<reference evidence="3 4" key="1">
    <citation type="submission" date="2020-01" db="EMBL/GenBank/DDBJ databases">
        <title>Kibdelosporangium persica a novel Actinomycetes from a hot desert in Iran.</title>
        <authorList>
            <person name="Safaei N."/>
            <person name="Zaburannyi N."/>
            <person name="Mueller R."/>
            <person name="Wink J."/>
        </authorList>
    </citation>
    <scope>NUCLEOTIDE SEQUENCE [LARGE SCALE GENOMIC DNA]</scope>
    <source>
        <strain evidence="3 4">4NS15</strain>
    </source>
</reference>
<dbReference type="Gene3D" id="3.40.50.980">
    <property type="match status" value="2"/>
</dbReference>
<name>A0ABX2FJQ2_9PSEU</name>
<dbReference type="CDD" id="cd02440">
    <property type="entry name" value="AdoMet_MTases"/>
    <property type="match status" value="1"/>
</dbReference>
<dbReference type="InterPro" id="IPR045851">
    <property type="entry name" value="AMP-bd_C_sf"/>
</dbReference>
<dbReference type="InterPro" id="IPR029058">
    <property type="entry name" value="AB_hydrolase_fold"/>
</dbReference>
<dbReference type="SUPFAM" id="SSF56801">
    <property type="entry name" value="Acetyl-CoA synthetase-like"/>
    <property type="match status" value="1"/>
</dbReference>